<sequence>MEPLDDAHARPAGASDDLVSAVGALSEALERIERARGALYEFHQLTGGADAQLDDVVDTLRAEGHGDLAERIADELIGLNAIAGRWTFQIVEEFDDGYYATWRELERTVRDATMGGRRHVLEAEMKARRRTAGRAGHEATPGS</sequence>
<protein>
    <submittedName>
        <fullName evidence="1">Uncharacterized protein</fullName>
    </submittedName>
</protein>
<evidence type="ECO:0000313" key="1">
    <source>
        <dbReference type="EMBL" id="MBW0135915.1"/>
    </source>
</evidence>
<dbReference type="RefSeq" id="WP_218606081.1">
    <property type="nucleotide sequence ID" value="NZ_JADQDJ010000503.1"/>
</dbReference>
<name>A0ABS6UUL0_9PSEU</name>
<keyword evidence="2" id="KW-1185">Reference proteome</keyword>
<proteinExistence type="predicted"/>
<comment type="caution">
    <text evidence="1">The sequence shown here is derived from an EMBL/GenBank/DDBJ whole genome shotgun (WGS) entry which is preliminary data.</text>
</comment>
<organism evidence="1 2">
    <name type="scientific">Pseudonocardia abyssalis</name>
    <dbReference type="NCBI Taxonomy" id="2792008"/>
    <lineage>
        <taxon>Bacteria</taxon>
        <taxon>Bacillati</taxon>
        <taxon>Actinomycetota</taxon>
        <taxon>Actinomycetes</taxon>
        <taxon>Pseudonocardiales</taxon>
        <taxon>Pseudonocardiaceae</taxon>
        <taxon>Pseudonocardia</taxon>
    </lineage>
</organism>
<accession>A0ABS6UUL0</accession>
<dbReference type="Proteomes" id="UP000694287">
    <property type="component" value="Unassembled WGS sequence"/>
</dbReference>
<evidence type="ECO:0000313" key="2">
    <source>
        <dbReference type="Proteomes" id="UP000694287"/>
    </source>
</evidence>
<gene>
    <name evidence="1" type="ORF">I4I81_16850</name>
</gene>
<reference evidence="1 2" key="1">
    <citation type="submission" date="2020-11" db="EMBL/GenBank/DDBJ databases">
        <title>Pseudonocardia abyssalis sp. nov. and Pseudonocardia oceani sp. nov., description and phylogenomic analysis of two novel actinomycetes isolated from the deep Southern Ocean.</title>
        <authorList>
            <person name="Parra J."/>
        </authorList>
    </citation>
    <scope>NUCLEOTIDE SEQUENCE [LARGE SCALE GENOMIC DNA]</scope>
    <source>
        <strain evidence="1 2">KRD-168</strain>
    </source>
</reference>
<dbReference type="EMBL" id="JADQDK010000001">
    <property type="protein sequence ID" value="MBW0135915.1"/>
    <property type="molecule type" value="Genomic_DNA"/>
</dbReference>